<evidence type="ECO:0000256" key="1">
    <source>
        <dbReference type="SAM" id="Phobius"/>
    </source>
</evidence>
<organism evidence="2 3">
    <name type="scientific">Pseudomonas putida</name>
    <name type="common">Arthrobacter siderocapsulatus</name>
    <dbReference type="NCBI Taxonomy" id="303"/>
    <lineage>
        <taxon>Bacteria</taxon>
        <taxon>Pseudomonadati</taxon>
        <taxon>Pseudomonadota</taxon>
        <taxon>Gammaproteobacteria</taxon>
        <taxon>Pseudomonadales</taxon>
        <taxon>Pseudomonadaceae</taxon>
        <taxon>Pseudomonas</taxon>
    </lineage>
</organism>
<name>A0A4D6X8D5_PSEPU</name>
<feature type="transmembrane region" description="Helical" evidence="1">
    <location>
        <begin position="85"/>
        <end position="105"/>
    </location>
</feature>
<evidence type="ECO:0000313" key="2">
    <source>
        <dbReference type="EMBL" id="QCI12382.1"/>
    </source>
</evidence>
<proteinExistence type="predicted"/>
<accession>A0A4D6X8D5</accession>
<protein>
    <submittedName>
        <fullName evidence="2">General secretion pathway protein GspN</fullName>
    </submittedName>
</protein>
<gene>
    <name evidence="2" type="ORF">E6B08_13855</name>
</gene>
<dbReference type="Proteomes" id="UP000298551">
    <property type="component" value="Chromosome"/>
</dbReference>
<dbReference type="OrthoDB" id="5951700at2"/>
<keyword evidence="1" id="KW-1133">Transmembrane helix</keyword>
<dbReference type="AlphaFoldDB" id="A0A4D6X8D5"/>
<sequence>MKLTASSKPLLVCNIAALAALAWVAWSPLEPHWLTHAEAPRSIDLAAPAVMPELTQALRAGTWTHPLFSPDRQPDPQRLGAKVPALSNLTLVGVMMGSGVHYIYLHEAGKPVSKLALGQTLDNGWTLTHLDGTSATFARDGKVQTLDLPRLRLAPPSKVPALILPRTTTP</sequence>
<feature type="transmembrane region" description="Helical" evidence="1">
    <location>
        <begin position="9"/>
        <end position="26"/>
    </location>
</feature>
<keyword evidence="1" id="KW-0812">Transmembrane</keyword>
<evidence type="ECO:0000313" key="3">
    <source>
        <dbReference type="Proteomes" id="UP000298551"/>
    </source>
</evidence>
<dbReference type="RefSeq" id="WP_136914539.1">
    <property type="nucleotide sequence ID" value="NZ_CP039371.1"/>
</dbReference>
<dbReference type="EMBL" id="CP039371">
    <property type="protein sequence ID" value="QCI12382.1"/>
    <property type="molecule type" value="Genomic_DNA"/>
</dbReference>
<keyword evidence="1" id="KW-0472">Membrane</keyword>
<reference evidence="3" key="1">
    <citation type="submission" date="2019-04" db="EMBL/GenBank/DDBJ databases">
        <title>Genome sequence of Pseudomonas putida 1290, an auxin catabolizing strain.</title>
        <authorList>
            <person name="Laird T.S."/>
            <person name="Leveau J.H.J."/>
        </authorList>
    </citation>
    <scope>NUCLEOTIDE SEQUENCE [LARGE SCALE GENOMIC DNA]</scope>
    <source>
        <strain evidence="3">1290</strain>
    </source>
</reference>